<dbReference type="Proteomes" id="UP000004848">
    <property type="component" value="Unassembled WGS sequence"/>
</dbReference>
<proteinExistence type="predicted"/>
<dbReference type="EMBL" id="AAUW01000041">
    <property type="protein sequence ID" value="EAV40149.1"/>
    <property type="molecule type" value="Genomic_DNA"/>
</dbReference>
<gene>
    <name evidence="1" type="ORF">SIAM614_00050</name>
</gene>
<name>A0P492_ROSAI</name>
<dbReference type="Gene3D" id="3.90.350.10">
    <property type="entry name" value="Transposase Inhibitor Protein From Tn5, Chain A, domain 1"/>
    <property type="match status" value="1"/>
</dbReference>
<organism evidence="1 2">
    <name type="scientific">Roseibium aggregatum (strain ATCC 25650 / DSM 13394 / JCM 20685 / NBRC 16684 / NCIMB 2208 / IAM 12614 / B1)</name>
    <name type="common">Stappia aggregata</name>
    <dbReference type="NCBI Taxonomy" id="384765"/>
    <lineage>
        <taxon>Bacteria</taxon>
        <taxon>Pseudomonadati</taxon>
        <taxon>Pseudomonadota</taxon>
        <taxon>Alphaproteobacteria</taxon>
        <taxon>Hyphomicrobiales</taxon>
        <taxon>Stappiaceae</taxon>
        <taxon>Roseibium</taxon>
    </lineage>
</organism>
<dbReference type="AlphaFoldDB" id="A0P492"/>
<protein>
    <submittedName>
        <fullName evidence="1">Uncharacterized protein</fullName>
    </submittedName>
</protein>
<sequence>MHVVGRESNIYELYCLAEELGKNFHVRSCVDRLAEDGSTTIARVMAKLPSSGTREVRFRDA</sequence>
<evidence type="ECO:0000313" key="2">
    <source>
        <dbReference type="Proteomes" id="UP000004848"/>
    </source>
</evidence>
<evidence type="ECO:0000313" key="1">
    <source>
        <dbReference type="EMBL" id="EAV40149.1"/>
    </source>
</evidence>
<reference evidence="1 2" key="1">
    <citation type="submission" date="2006-05" db="EMBL/GenBank/DDBJ databases">
        <authorList>
            <person name="King G."/>
            <person name="Ferriera S."/>
            <person name="Johnson J."/>
            <person name="Kravitz S."/>
            <person name="Beeson K."/>
            <person name="Sutton G."/>
            <person name="Rogers Y.-H."/>
            <person name="Friedman R."/>
            <person name="Frazier M."/>
            <person name="Venter J.C."/>
        </authorList>
    </citation>
    <scope>NUCLEOTIDE SEQUENCE [LARGE SCALE GENOMIC DNA]</scope>
    <source>
        <strain evidence="2">ATCC 25650 / DSM 13394 / JCM 20685 / NBRC 16684 / NCIMB 2208 / IAM 12614 / B1</strain>
    </source>
</reference>
<comment type="caution">
    <text evidence="1">The sequence shown here is derived from an EMBL/GenBank/DDBJ whole genome shotgun (WGS) entry which is preliminary data.</text>
</comment>
<accession>A0P492</accession>